<name>A0ABQ9WEZ7_SAGOE</name>
<feature type="domain" description="Tubulin/FtsZ 2-layer sandwich" evidence="7">
    <location>
        <begin position="1"/>
        <end position="59"/>
    </location>
</feature>
<evidence type="ECO:0000256" key="2">
    <source>
        <dbReference type="ARBA" id="ARBA00009636"/>
    </source>
</evidence>
<dbReference type="PANTHER" id="PTHR36527:SF3">
    <property type="entry name" value="OS01G0282866 PROTEIN"/>
    <property type="match status" value="1"/>
</dbReference>
<proteinExistence type="inferred from homology"/>
<evidence type="ECO:0000313" key="8">
    <source>
        <dbReference type="EMBL" id="KAK2120230.1"/>
    </source>
</evidence>
<dbReference type="InterPro" id="IPR008280">
    <property type="entry name" value="Tub_FtsZ_C"/>
</dbReference>
<dbReference type="InterPro" id="IPR023123">
    <property type="entry name" value="Tubulin_C"/>
</dbReference>
<dbReference type="PANTHER" id="PTHR36527">
    <property type="entry name" value="OS01G0282866 PROTEIN"/>
    <property type="match status" value="1"/>
</dbReference>
<dbReference type="Proteomes" id="UP001266305">
    <property type="component" value="Unassembled WGS sequence"/>
</dbReference>
<comment type="cofactor">
    <cofactor evidence="1">
        <name>Mg(2+)</name>
        <dbReference type="ChEBI" id="CHEBI:18420"/>
    </cofactor>
</comment>
<dbReference type="SUPFAM" id="SSF55307">
    <property type="entry name" value="Tubulin C-terminal domain-like"/>
    <property type="match status" value="1"/>
</dbReference>
<evidence type="ECO:0000259" key="7">
    <source>
        <dbReference type="Pfam" id="PF03953"/>
    </source>
</evidence>
<gene>
    <name evidence="8" type="ORF">P7K49_001616</name>
</gene>
<dbReference type="InterPro" id="IPR037103">
    <property type="entry name" value="Tubulin/FtsZ-like_C"/>
</dbReference>
<comment type="caution">
    <text evidence="8">The sequence shown here is derived from an EMBL/GenBank/DDBJ whole genome shotgun (WGS) entry which is preliminary data.</text>
</comment>
<dbReference type="Gene3D" id="1.10.287.600">
    <property type="entry name" value="Helix hairpin bin"/>
    <property type="match status" value="1"/>
</dbReference>
<dbReference type="PRINTS" id="PR01163">
    <property type="entry name" value="BETATUBULIN"/>
</dbReference>
<evidence type="ECO:0000313" key="9">
    <source>
        <dbReference type="Proteomes" id="UP001266305"/>
    </source>
</evidence>
<dbReference type="EMBL" id="JASSZA010000001">
    <property type="protein sequence ID" value="KAK2120230.1"/>
    <property type="molecule type" value="Genomic_DNA"/>
</dbReference>
<evidence type="ECO:0000256" key="4">
    <source>
        <dbReference type="ARBA" id="ARBA00022701"/>
    </source>
</evidence>
<keyword evidence="6" id="KW-0342">GTP-binding</keyword>
<dbReference type="InterPro" id="IPR018316">
    <property type="entry name" value="Tubulin/FtsZ_2-layer-sand-dom"/>
</dbReference>
<keyword evidence="5" id="KW-0547">Nucleotide-binding</keyword>
<keyword evidence="4" id="KW-0493">Microtubule</keyword>
<keyword evidence="9" id="KW-1185">Reference proteome</keyword>
<feature type="non-terminal residue" evidence="8">
    <location>
        <position position="85"/>
    </location>
</feature>
<organism evidence="8 9">
    <name type="scientific">Saguinus oedipus</name>
    <name type="common">Cotton-top tamarin</name>
    <name type="synonym">Oedipomidas oedipus</name>
    <dbReference type="NCBI Taxonomy" id="9490"/>
    <lineage>
        <taxon>Eukaryota</taxon>
        <taxon>Metazoa</taxon>
        <taxon>Chordata</taxon>
        <taxon>Craniata</taxon>
        <taxon>Vertebrata</taxon>
        <taxon>Euteleostomi</taxon>
        <taxon>Mammalia</taxon>
        <taxon>Eutheria</taxon>
        <taxon>Euarchontoglires</taxon>
        <taxon>Primates</taxon>
        <taxon>Haplorrhini</taxon>
        <taxon>Platyrrhini</taxon>
        <taxon>Cebidae</taxon>
        <taxon>Callitrichinae</taxon>
        <taxon>Saguinus</taxon>
    </lineage>
</organism>
<sequence>MREVDEQMRNIQNKYNSYFAHWILHHVKRTVCDIPPLELKMSVTFTSKNTDIQELFRFISKQFTAKFRCKAFIHWYSGKGMDDMT</sequence>
<accession>A0ABQ9WEZ7</accession>
<evidence type="ECO:0000256" key="1">
    <source>
        <dbReference type="ARBA" id="ARBA00001946"/>
    </source>
</evidence>
<reference evidence="8 9" key="1">
    <citation type="submission" date="2023-05" db="EMBL/GenBank/DDBJ databases">
        <title>B98-5 Cell Line De Novo Hybrid Assembly: An Optical Mapping Approach.</title>
        <authorList>
            <person name="Kananen K."/>
            <person name="Auerbach J.A."/>
            <person name="Kautto E."/>
            <person name="Blachly J.S."/>
        </authorList>
    </citation>
    <scope>NUCLEOTIDE SEQUENCE [LARGE SCALE GENOMIC DNA]</scope>
    <source>
        <strain evidence="8">B95-8</strain>
        <tissue evidence="8">Cell line</tissue>
    </source>
</reference>
<keyword evidence="3" id="KW-1017">Isopeptide bond</keyword>
<comment type="similarity">
    <text evidence="2">Belongs to the tubulin family.</text>
</comment>
<dbReference type="Gene3D" id="3.30.1330.20">
    <property type="entry name" value="Tubulin/FtsZ, C-terminal domain"/>
    <property type="match status" value="1"/>
</dbReference>
<protein>
    <recommendedName>
        <fullName evidence="7">Tubulin/FtsZ 2-layer sandwich domain-containing protein</fullName>
    </recommendedName>
</protein>
<dbReference type="Pfam" id="PF03953">
    <property type="entry name" value="Tubulin_C"/>
    <property type="match status" value="1"/>
</dbReference>
<evidence type="ECO:0000256" key="6">
    <source>
        <dbReference type="ARBA" id="ARBA00023134"/>
    </source>
</evidence>
<evidence type="ECO:0000256" key="3">
    <source>
        <dbReference type="ARBA" id="ARBA00022499"/>
    </source>
</evidence>
<evidence type="ECO:0000256" key="5">
    <source>
        <dbReference type="ARBA" id="ARBA00022741"/>
    </source>
</evidence>
<dbReference type="InterPro" id="IPR002453">
    <property type="entry name" value="Beta_tubulin"/>
</dbReference>